<dbReference type="Proteomes" id="UP000654370">
    <property type="component" value="Unassembled WGS sequence"/>
</dbReference>
<feature type="compositionally biased region" description="Polar residues" evidence="1">
    <location>
        <begin position="118"/>
        <end position="146"/>
    </location>
</feature>
<feature type="region of interest" description="Disordered" evidence="1">
    <location>
        <begin position="17"/>
        <end position="37"/>
    </location>
</feature>
<dbReference type="OrthoDB" id="2397845at2759"/>
<feature type="region of interest" description="Disordered" evidence="1">
    <location>
        <begin position="49"/>
        <end position="204"/>
    </location>
</feature>
<evidence type="ECO:0000313" key="2">
    <source>
        <dbReference type="EMBL" id="KAG2183514.1"/>
    </source>
</evidence>
<comment type="caution">
    <text evidence="2">The sequence shown here is derived from an EMBL/GenBank/DDBJ whole genome shotgun (WGS) entry which is preliminary data.</text>
</comment>
<dbReference type="AlphaFoldDB" id="A0A8H7Q1U7"/>
<organism evidence="2 3">
    <name type="scientific">Mortierella isabellina</name>
    <name type="common">Filamentous fungus</name>
    <name type="synonym">Umbelopsis isabellina</name>
    <dbReference type="NCBI Taxonomy" id="91625"/>
    <lineage>
        <taxon>Eukaryota</taxon>
        <taxon>Fungi</taxon>
        <taxon>Fungi incertae sedis</taxon>
        <taxon>Mucoromycota</taxon>
        <taxon>Mucoromycotina</taxon>
        <taxon>Umbelopsidomycetes</taxon>
        <taxon>Umbelopsidales</taxon>
        <taxon>Umbelopsidaceae</taxon>
        <taxon>Umbelopsis</taxon>
    </lineage>
</organism>
<feature type="compositionally biased region" description="Polar residues" evidence="1">
    <location>
        <begin position="160"/>
        <end position="178"/>
    </location>
</feature>
<sequence length="283" mass="32137">MDSSRVVLPPISTLMNDVDQHHHHQRQRLDSARPLSKLTIETSPSIVVTDPRHASFHPPSPQSPVPCYEMKSPRPERYHRPTELLSPISTPVSPQSTSSESFSQLSSLPPPAQHHRSSWSPDTTQSSTLQIPNVRSHSRSYPSSPVDQEPINPFKRRASDQTSNFSFHMQQVKSSAITTPPRRRRGRPPNATEQNTEGPWTFLTPTVWDVGANNDKRDQDYYSVEPKATDHTVGILCDMSMDTMLTTPKRKRGRKPKHILEGNGCFVWKEIKSKRRSRKQPSE</sequence>
<feature type="compositionally biased region" description="Basic and acidic residues" evidence="1">
    <location>
        <begin position="71"/>
        <end position="82"/>
    </location>
</feature>
<protein>
    <submittedName>
        <fullName evidence="2">Uncharacterized protein</fullName>
    </submittedName>
</protein>
<name>A0A8H7Q1U7_MORIS</name>
<evidence type="ECO:0000256" key="1">
    <source>
        <dbReference type="SAM" id="MobiDB-lite"/>
    </source>
</evidence>
<evidence type="ECO:0000313" key="3">
    <source>
        <dbReference type="Proteomes" id="UP000654370"/>
    </source>
</evidence>
<keyword evidence="3" id="KW-1185">Reference proteome</keyword>
<dbReference type="EMBL" id="JAEPQZ010000003">
    <property type="protein sequence ID" value="KAG2183514.1"/>
    <property type="molecule type" value="Genomic_DNA"/>
</dbReference>
<reference evidence="2" key="1">
    <citation type="submission" date="2020-12" db="EMBL/GenBank/DDBJ databases">
        <title>Metabolic potential, ecology and presence of endohyphal bacteria is reflected in genomic diversity of Mucoromycotina.</title>
        <authorList>
            <person name="Muszewska A."/>
            <person name="Okrasinska A."/>
            <person name="Steczkiewicz K."/>
            <person name="Drgas O."/>
            <person name="Orlowska M."/>
            <person name="Perlinska-Lenart U."/>
            <person name="Aleksandrzak-Piekarczyk T."/>
            <person name="Szatraj K."/>
            <person name="Zielenkiewicz U."/>
            <person name="Pilsyk S."/>
            <person name="Malc E."/>
            <person name="Mieczkowski P."/>
            <person name="Kruszewska J.S."/>
            <person name="Biernat P."/>
            <person name="Pawlowska J."/>
        </authorList>
    </citation>
    <scope>NUCLEOTIDE SEQUENCE</scope>
    <source>
        <strain evidence="2">WA0000067209</strain>
    </source>
</reference>
<accession>A0A8H7Q1U7</accession>
<gene>
    <name evidence="2" type="ORF">INT43_006520</name>
</gene>
<proteinExistence type="predicted"/>
<feature type="compositionally biased region" description="Low complexity" evidence="1">
    <location>
        <begin position="86"/>
        <end position="107"/>
    </location>
</feature>